<dbReference type="AlphaFoldDB" id="A0A137P0V7"/>
<dbReference type="EMBL" id="KQ964573">
    <property type="protein sequence ID" value="KXN68489.1"/>
    <property type="molecule type" value="Genomic_DNA"/>
</dbReference>
<feature type="compositionally biased region" description="Low complexity" evidence="1">
    <location>
        <begin position="101"/>
        <end position="120"/>
    </location>
</feature>
<evidence type="ECO:0000313" key="2">
    <source>
        <dbReference type="EMBL" id="KXN68489.1"/>
    </source>
</evidence>
<sequence>MDERQSKRTSYQFAQPMVVKPEVSTNGQSPLSFKFDTSNGNGSGLFNTSKNTKFATFTSSAKKPAKANNFNQPNLSLFGSHVSLNEAKVSIPPNPTLTFGSINSPNSKNLSNNKGLNFGSTSNGVSKPSLSNSVNKNNIPSLQNGIAKNSNNLFNFGSSQAESVQLSSSSNTAYTFGSYKNPSVKDTSSNIDYVFRNQQSSNIKPSNGAVAFGTTQNQTTSAPILLNPFSTSAPSASFQLSSLPTKPDFPKEPELENGIKTYFRSGDHTYQVSHNISHKATDITPSNFNLPALTRPPHFSNPFALLPKITKEPRSPLNKQLSKDENSSQQKLINTPPSLPPLNLEPQHVPLPNTDEEDDFIFYSDRIRTNMLRLNVFDECSTTEFSSNTAINLVKILYLTKLKATMEQRYTDWYSTIEEESNQSGQFSQKSTKDLASIASTS</sequence>
<name>A0A137P0V7_CONC2</name>
<feature type="compositionally biased region" description="Polar residues" evidence="1">
    <location>
        <begin position="121"/>
        <end position="143"/>
    </location>
</feature>
<proteinExistence type="predicted"/>
<keyword evidence="3" id="KW-1185">Reference proteome</keyword>
<gene>
    <name evidence="2" type="ORF">CONCODRAFT_86436</name>
</gene>
<evidence type="ECO:0000313" key="3">
    <source>
        <dbReference type="Proteomes" id="UP000070444"/>
    </source>
</evidence>
<feature type="region of interest" description="Disordered" evidence="1">
    <location>
        <begin position="1"/>
        <end position="27"/>
    </location>
</feature>
<dbReference type="Proteomes" id="UP000070444">
    <property type="component" value="Unassembled WGS sequence"/>
</dbReference>
<organism evidence="2 3">
    <name type="scientific">Conidiobolus coronatus (strain ATCC 28846 / CBS 209.66 / NRRL 28638)</name>
    <name type="common">Delacroixia coronata</name>
    <dbReference type="NCBI Taxonomy" id="796925"/>
    <lineage>
        <taxon>Eukaryota</taxon>
        <taxon>Fungi</taxon>
        <taxon>Fungi incertae sedis</taxon>
        <taxon>Zoopagomycota</taxon>
        <taxon>Entomophthoromycotina</taxon>
        <taxon>Entomophthoromycetes</taxon>
        <taxon>Entomophthorales</taxon>
        <taxon>Ancylistaceae</taxon>
        <taxon>Conidiobolus</taxon>
    </lineage>
</organism>
<protein>
    <submittedName>
        <fullName evidence="2">Uncharacterized protein</fullName>
    </submittedName>
</protein>
<evidence type="ECO:0000256" key="1">
    <source>
        <dbReference type="SAM" id="MobiDB-lite"/>
    </source>
</evidence>
<accession>A0A137P0V7</accession>
<feature type="region of interest" description="Disordered" evidence="1">
    <location>
        <begin position="314"/>
        <end position="343"/>
    </location>
</feature>
<feature type="region of interest" description="Disordered" evidence="1">
    <location>
        <begin position="100"/>
        <end position="143"/>
    </location>
</feature>
<reference evidence="2 3" key="1">
    <citation type="journal article" date="2015" name="Genome Biol. Evol.">
        <title>Phylogenomic analyses indicate that early fungi evolved digesting cell walls of algal ancestors of land plants.</title>
        <authorList>
            <person name="Chang Y."/>
            <person name="Wang S."/>
            <person name="Sekimoto S."/>
            <person name="Aerts A.L."/>
            <person name="Choi C."/>
            <person name="Clum A."/>
            <person name="LaButti K.M."/>
            <person name="Lindquist E.A."/>
            <person name="Yee Ngan C."/>
            <person name="Ohm R.A."/>
            <person name="Salamov A.A."/>
            <person name="Grigoriev I.V."/>
            <person name="Spatafora J.W."/>
            <person name="Berbee M.L."/>
        </authorList>
    </citation>
    <scope>NUCLEOTIDE SEQUENCE [LARGE SCALE GENOMIC DNA]</scope>
    <source>
        <strain evidence="2 3">NRRL 28638</strain>
    </source>
</reference>
<feature type="region of interest" description="Disordered" evidence="1">
    <location>
        <begin position="421"/>
        <end position="442"/>
    </location>
</feature>
<feature type="compositionally biased region" description="Polar residues" evidence="1">
    <location>
        <begin position="327"/>
        <end position="336"/>
    </location>
</feature>